<accession>A0A655T7W3</accession>
<sequence>MQLRYAAIVTIEEGEEVFGQIALIFAIQCPDYAAVQTNPLRVFRMVRIDEHVTRMHIRMEETVAKHLGEKHTHATFRQ</sequence>
<dbReference type="AlphaFoldDB" id="A0A655T7W3"/>
<proteinExistence type="predicted"/>
<protein>
    <submittedName>
        <fullName evidence="1">Uncharacterized protein</fullName>
    </submittedName>
</protein>
<dbReference type="Proteomes" id="UP000041770">
    <property type="component" value="Unassembled WGS sequence"/>
</dbReference>
<evidence type="ECO:0000313" key="2">
    <source>
        <dbReference type="Proteomes" id="UP000041770"/>
    </source>
</evidence>
<name>A0A655T7W3_VIBCL</name>
<organism evidence="1 2">
    <name type="scientific">Vibrio cholerae</name>
    <dbReference type="NCBI Taxonomy" id="666"/>
    <lineage>
        <taxon>Bacteria</taxon>
        <taxon>Pseudomonadati</taxon>
        <taxon>Pseudomonadota</taxon>
        <taxon>Gammaproteobacteria</taxon>
        <taxon>Vibrionales</taxon>
        <taxon>Vibrionaceae</taxon>
        <taxon>Vibrio</taxon>
    </lineage>
</organism>
<gene>
    <name evidence="1" type="ORF">ERS013200_01582</name>
</gene>
<evidence type="ECO:0000313" key="1">
    <source>
        <dbReference type="EMBL" id="CSC51761.1"/>
    </source>
</evidence>
<reference evidence="1 2" key="1">
    <citation type="submission" date="2015-07" db="EMBL/GenBank/DDBJ databases">
        <authorList>
            <consortium name="Pathogen Informatics"/>
        </authorList>
    </citation>
    <scope>NUCLEOTIDE SEQUENCE [LARGE SCALE GENOMIC DNA]</scope>
    <source>
        <strain evidence="1 2">A316</strain>
    </source>
</reference>
<dbReference type="EMBL" id="CWQY01000008">
    <property type="protein sequence ID" value="CSC51761.1"/>
    <property type="molecule type" value="Genomic_DNA"/>
</dbReference>